<evidence type="ECO:0000313" key="1">
    <source>
        <dbReference type="EMBL" id="MET7001218.1"/>
    </source>
</evidence>
<dbReference type="EMBL" id="JBEXAC010000003">
    <property type="protein sequence ID" value="MET7001218.1"/>
    <property type="molecule type" value="Genomic_DNA"/>
</dbReference>
<evidence type="ECO:0000313" key="2">
    <source>
        <dbReference type="Proteomes" id="UP001549749"/>
    </source>
</evidence>
<gene>
    <name evidence="1" type="ORF">ABR189_27800</name>
</gene>
<proteinExistence type="predicted"/>
<protein>
    <submittedName>
        <fullName evidence="1">Uncharacterized protein</fullName>
    </submittedName>
</protein>
<keyword evidence="2" id="KW-1185">Reference proteome</keyword>
<dbReference type="Proteomes" id="UP001549749">
    <property type="component" value="Unassembled WGS sequence"/>
</dbReference>
<comment type="caution">
    <text evidence="1">The sequence shown here is derived from an EMBL/GenBank/DDBJ whole genome shotgun (WGS) entry which is preliminary data.</text>
</comment>
<accession>A0ABV2TDX2</accession>
<sequence>MLTFATIYMLRLYYPRWKEQWRFYFDKSRRNNYGRWAMRKDWVDEKGYSLGYS</sequence>
<reference evidence="1 2" key="1">
    <citation type="submission" date="2024-06" db="EMBL/GenBank/DDBJ databases">
        <title>Chitinophaga defluvii sp. nov., isolated from municipal sewage.</title>
        <authorList>
            <person name="Zhang L."/>
        </authorList>
    </citation>
    <scope>NUCLEOTIDE SEQUENCE [LARGE SCALE GENOMIC DNA]</scope>
    <source>
        <strain evidence="1 2">H8</strain>
    </source>
</reference>
<dbReference type="RefSeq" id="WP_354663790.1">
    <property type="nucleotide sequence ID" value="NZ_JBEXAC010000003.1"/>
</dbReference>
<name>A0ABV2TDX2_9BACT</name>
<organism evidence="1 2">
    <name type="scientific">Chitinophaga defluvii</name>
    <dbReference type="NCBI Taxonomy" id="3163343"/>
    <lineage>
        <taxon>Bacteria</taxon>
        <taxon>Pseudomonadati</taxon>
        <taxon>Bacteroidota</taxon>
        <taxon>Chitinophagia</taxon>
        <taxon>Chitinophagales</taxon>
        <taxon>Chitinophagaceae</taxon>
        <taxon>Chitinophaga</taxon>
    </lineage>
</organism>